<dbReference type="AlphaFoldDB" id="A0A0F9IKX8"/>
<gene>
    <name evidence="2" type="ORF">LCGC14_1566400</name>
</gene>
<dbReference type="EMBL" id="LAZR01012160">
    <property type="protein sequence ID" value="KKM28465.1"/>
    <property type="molecule type" value="Genomic_DNA"/>
</dbReference>
<name>A0A0F9IKX8_9ZZZZ</name>
<feature type="domain" description="YgjP-like metallopeptidase" evidence="1">
    <location>
        <begin position="109"/>
        <end position="151"/>
    </location>
</feature>
<evidence type="ECO:0000259" key="1">
    <source>
        <dbReference type="Pfam" id="PF01863"/>
    </source>
</evidence>
<organism evidence="2">
    <name type="scientific">marine sediment metagenome</name>
    <dbReference type="NCBI Taxonomy" id="412755"/>
    <lineage>
        <taxon>unclassified sequences</taxon>
        <taxon>metagenomes</taxon>
        <taxon>ecological metagenomes</taxon>
    </lineage>
</organism>
<evidence type="ECO:0000313" key="2">
    <source>
        <dbReference type="EMBL" id="KKM28465.1"/>
    </source>
</evidence>
<sequence length="213" mass="25637">MTIMISFETEILTGIYNTWELNNTPINIYNNFSLNDIDLERLKHDIINEYDLIIPNRSEIPISDYNFHLNNKDDILGVLKESKIRFNGFLIFSERGGIELGRYDRYFNRIFLGRIIKLFPYPIIKYVLFHELMHILIFDHKQAFCSIINRFPRKLEIEKYLIDFWKCLRKFYLVKQNQQIYFSIKKGAGKELATNNDTVNIDRQYQSLFFHEV</sequence>
<dbReference type="Pfam" id="PF01863">
    <property type="entry name" value="YgjP-like"/>
    <property type="match status" value="1"/>
</dbReference>
<dbReference type="Gene3D" id="3.30.2010.10">
    <property type="entry name" value="Metalloproteases ('zincins'), catalytic domain"/>
    <property type="match status" value="1"/>
</dbReference>
<comment type="caution">
    <text evidence="2">The sequence shown here is derived from an EMBL/GenBank/DDBJ whole genome shotgun (WGS) entry which is preliminary data.</text>
</comment>
<protein>
    <recommendedName>
        <fullName evidence="1">YgjP-like metallopeptidase domain-containing protein</fullName>
    </recommendedName>
</protein>
<proteinExistence type="predicted"/>
<accession>A0A0F9IKX8</accession>
<reference evidence="2" key="1">
    <citation type="journal article" date="2015" name="Nature">
        <title>Complex archaea that bridge the gap between prokaryotes and eukaryotes.</title>
        <authorList>
            <person name="Spang A."/>
            <person name="Saw J.H."/>
            <person name="Jorgensen S.L."/>
            <person name="Zaremba-Niedzwiedzka K."/>
            <person name="Martijn J."/>
            <person name="Lind A.E."/>
            <person name="van Eijk R."/>
            <person name="Schleper C."/>
            <person name="Guy L."/>
            <person name="Ettema T.J."/>
        </authorList>
    </citation>
    <scope>NUCLEOTIDE SEQUENCE</scope>
</reference>
<dbReference type="InterPro" id="IPR002725">
    <property type="entry name" value="YgjP-like_metallopeptidase"/>
</dbReference>